<gene>
    <name evidence="2" type="ORF">VIBNISOn1_p0189</name>
</gene>
<protein>
    <submittedName>
        <fullName evidence="2">Transposase</fullName>
    </submittedName>
</protein>
<dbReference type="InterPro" id="IPR002559">
    <property type="entry name" value="Transposase_11"/>
</dbReference>
<evidence type="ECO:0000259" key="1">
    <source>
        <dbReference type="Pfam" id="PF01609"/>
    </source>
</evidence>
<dbReference type="GO" id="GO:0006313">
    <property type="term" value="P:DNA transposition"/>
    <property type="evidence" value="ECO:0007669"/>
    <property type="project" value="InterPro"/>
</dbReference>
<dbReference type="InterPro" id="IPR053172">
    <property type="entry name" value="Tn903_transposase"/>
</dbReference>
<dbReference type="EMBL" id="CAOF01000201">
    <property type="protein sequence ID" value="CCO50352.1"/>
    <property type="molecule type" value="Genomic_DNA"/>
</dbReference>
<sequence>MLCPYYSYISTRAQTVNVAFKTKTKGIIQHLTIDATGLKGYGEGEWKVKKHGTDGKRRVWRKLHLAVDTNTHESLQLN</sequence>
<dbReference type="Proteomes" id="UP000018211">
    <property type="component" value="Unassembled WGS sequence"/>
</dbReference>
<feature type="domain" description="Transposase IS4-like" evidence="1">
    <location>
        <begin position="28"/>
        <end position="75"/>
    </location>
</feature>
<comment type="caution">
    <text evidence="2">The sequence shown here is derived from an EMBL/GenBank/DDBJ whole genome shotgun (WGS) entry which is preliminary data.</text>
</comment>
<dbReference type="PANTHER" id="PTHR34631:SF3">
    <property type="entry name" value="ISSOD12 TRANSPOSASE TNPA_ISSOD12"/>
    <property type="match status" value="1"/>
</dbReference>
<dbReference type="PANTHER" id="PTHR34631">
    <property type="match status" value="1"/>
</dbReference>
<dbReference type="GO" id="GO:0003677">
    <property type="term" value="F:DNA binding"/>
    <property type="evidence" value="ECO:0007669"/>
    <property type="project" value="InterPro"/>
</dbReference>
<reference evidence="2 3" key="1">
    <citation type="journal article" date="2013" name="ISME J.">
        <title>Comparative genomics of pathogenic lineages of Vibrio nigripulchritudo identifies virulence-associated traits.</title>
        <authorList>
            <person name="Goudenege D."/>
            <person name="Labreuche Y."/>
            <person name="Krin E."/>
            <person name="Ansquer D."/>
            <person name="Mangenot S."/>
            <person name="Calteau A."/>
            <person name="Medigue C."/>
            <person name="Mazel D."/>
            <person name="Polz M.F."/>
            <person name="Le Roux F."/>
        </authorList>
    </citation>
    <scope>NUCLEOTIDE SEQUENCE [LARGE SCALE GENOMIC DNA]</scope>
    <source>
        <strain evidence="2 3">SOn1</strain>
    </source>
</reference>
<evidence type="ECO:0000313" key="3">
    <source>
        <dbReference type="Proteomes" id="UP000018211"/>
    </source>
</evidence>
<dbReference type="AlphaFoldDB" id="A0AAV2W071"/>
<proteinExistence type="predicted"/>
<dbReference type="Pfam" id="PF01609">
    <property type="entry name" value="DDE_Tnp_1"/>
    <property type="match status" value="1"/>
</dbReference>
<name>A0AAV2W071_9VIBR</name>
<dbReference type="GO" id="GO:0004803">
    <property type="term" value="F:transposase activity"/>
    <property type="evidence" value="ECO:0007669"/>
    <property type="project" value="InterPro"/>
</dbReference>
<organism evidence="2 3">
    <name type="scientific">Vibrio nigripulchritudo SOn1</name>
    <dbReference type="NCBI Taxonomy" id="1238450"/>
    <lineage>
        <taxon>Bacteria</taxon>
        <taxon>Pseudomonadati</taxon>
        <taxon>Pseudomonadota</taxon>
        <taxon>Gammaproteobacteria</taxon>
        <taxon>Vibrionales</taxon>
        <taxon>Vibrionaceae</taxon>
        <taxon>Vibrio</taxon>
    </lineage>
</organism>
<accession>A0AAV2W071</accession>
<evidence type="ECO:0000313" key="2">
    <source>
        <dbReference type="EMBL" id="CCO50352.1"/>
    </source>
</evidence>